<keyword evidence="2" id="KW-0677">Repeat</keyword>
<evidence type="ECO:0000313" key="4">
    <source>
        <dbReference type="EMBL" id="MBA4541315.1"/>
    </source>
</evidence>
<dbReference type="InterPro" id="IPR050661">
    <property type="entry name" value="BglG_antiterminators"/>
</dbReference>
<dbReference type="OrthoDB" id="9813552at2"/>
<gene>
    <name evidence="4" type="ORF">H1164_00105</name>
</gene>
<keyword evidence="5" id="KW-1185">Reference proteome</keyword>
<dbReference type="PANTHER" id="PTHR30185">
    <property type="entry name" value="CRYPTIC BETA-GLUCOSIDE BGL OPERON ANTITERMINATOR"/>
    <property type="match status" value="1"/>
</dbReference>
<dbReference type="Gene3D" id="1.10.1790.10">
    <property type="entry name" value="PRD domain"/>
    <property type="match status" value="1"/>
</dbReference>
<dbReference type="Pfam" id="PF00874">
    <property type="entry name" value="PRD"/>
    <property type="match status" value="2"/>
</dbReference>
<accession>A0A7W1X766</accession>
<dbReference type="SUPFAM" id="SSF50151">
    <property type="entry name" value="SacY-like RNA-binding domain"/>
    <property type="match status" value="1"/>
</dbReference>
<evidence type="ECO:0000256" key="1">
    <source>
        <dbReference type="ARBA" id="ARBA00009115"/>
    </source>
</evidence>
<dbReference type="PROSITE" id="PS51372">
    <property type="entry name" value="PRD_2"/>
    <property type="match status" value="2"/>
</dbReference>
<protein>
    <submittedName>
        <fullName evidence="4">PRD domain-containing protein</fullName>
    </submittedName>
</protein>
<dbReference type="GO" id="GO:0003723">
    <property type="term" value="F:RNA binding"/>
    <property type="evidence" value="ECO:0007669"/>
    <property type="project" value="InterPro"/>
</dbReference>
<evidence type="ECO:0000259" key="3">
    <source>
        <dbReference type="PROSITE" id="PS51372"/>
    </source>
</evidence>
<dbReference type="NCBIfam" id="NF047357">
    <property type="entry name" value="antiterm_GlcT"/>
    <property type="match status" value="1"/>
</dbReference>
<dbReference type="InterPro" id="IPR001550">
    <property type="entry name" value="Transcrpt_antitermin_CS"/>
</dbReference>
<evidence type="ECO:0000313" key="5">
    <source>
        <dbReference type="Proteomes" id="UP000530514"/>
    </source>
</evidence>
<dbReference type="InterPro" id="IPR004341">
    <property type="entry name" value="CAT_RNA-bd_dom"/>
</dbReference>
<reference evidence="4 5" key="1">
    <citation type="submission" date="2020-07" db="EMBL/GenBank/DDBJ databases">
        <authorList>
            <person name="Feng H."/>
        </authorList>
    </citation>
    <scope>NUCLEOTIDE SEQUENCE [LARGE SCALE GENOMIC DNA]</scope>
    <source>
        <strain evidence="5">s-11</strain>
    </source>
</reference>
<dbReference type="AlphaFoldDB" id="A0A7W1X766"/>
<dbReference type="PANTHER" id="PTHR30185:SF16">
    <property type="entry name" value="PROTEIN GLCT"/>
    <property type="match status" value="1"/>
</dbReference>
<dbReference type="PROSITE" id="PS00654">
    <property type="entry name" value="PRD_1"/>
    <property type="match status" value="1"/>
</dbReference>
<proteinExistence type="inferred from homology"/>
<name>A0A7W1X766_9BACL</name>
<comment type="caution">
    <text evidence="4">The sequence shown here is derived from an EMBL/GenBank/DDBJ whole genome shotgun (WGS) entry which is preliminary data.</text>
</comment>
<evidence type="ECO:0000256" key="2">
    <source>
        <dbReference type="ARBA" id="ARBA00022737"/>
    </source>
</evidence>
<dbReference type="Gene3D" id="1.20.58.1950">
    <property type="match status" value="1"/>
</dbReference>
<sequence>MNRTFTIKKILNNNVVIAEHPSYGEVVLIGKGIGFKKKAGELISEPAVEKFFVLENKKEQEQYRQLLSQVDESLVELMNDIIYHIQKRFDVPLNEHIHVALTDHISFAIKRLEQGLEFNNPFLIETRALYEREYAVAEEIVAMINEKKGIQLPESEAGFIAMHIHSALTQRHLTEIRQHSELIMKLIQLVEAVTGLKIDRKSISYMRLITHLRYAIERTIRQEEISEPDGFADMLRKQFPICSNIAWKMAKVMERTLQKPVHPAEVSYLTLHLQRIIPN</sequence>
<dbReference type="InterPro" id="IPR036650">
    <property type="entry name" value="CAT_RNA-bd_dom_sf"/>
</dbReference>
<dbReference type="Gene3D" id="2.30.24.10">
    <property type="entry name" value="CAT RNA-binding domain"/>
    <property type="match status" value="1"/>
</dbReference>
<dbReference type="InterPro" id="IPR011608">
    <property type="entry name" value="PRD"/>
</dbReference>
<dbReference type="InterPro" id="IPR036634">
    <property type="entry name" value="PRD_sf"/>
</dbReference>
<dbReference type="Gene3D" id="1.20.890.100">
    <property type="match status" value="1"/>
</dbReference>
<organism evidence="4 5">
    <name type="scientific">Thermoactinomyces daqus</name>
    <dbReference type="NCBI Taxonomy" id="1329516"/>
    <lineage>
        <taxon>Bacteria</taxon>
        <taxon>Bacillati</taxon>
        <taxon>Bacillota</taxon>
        <taxon>Bacilli</taxon>
        <taxon>Bacillales</taxon>
        <taxon>Thermoactinomycetaceae</taxon>
        <taxon>Thermoactinomyces</taxon>
    </lineage>
</organism>
<feature type="domain" description="PRD" evidence="3">
    <location>
        <begin position="69"/>
        <end position="174"/>
    </location>
</feature>
<dbReference type="Proteomes" id="UP000530514">
    <property type="component" value="Unassembled WGS sequence"/>
</dbReference>
<dbReference type="EMBL" id="JACEIP010000001">
    <property type="protein sequence ID" value="MBA4541315.1"/>
    <property type="molecule type" value="Genomic_DNA"/>
</dbReference>
<dbReference type="Pfam" id="PF03123">
    <property type="entry name" value="CAT_RBD"/>
    <property type="match status" value="1"/>
</dbReference>
<dbReference type="GO" id="GO:0045893">
    <property type="term" value="P:positive regulation of DNA-templated transcription"/>
    <property type="evidence" value="ECO:0007669"/>
    <property type="project" value="InterPro"/>
</dbReference>
<dbReference type="SMART" id="SM01061">
    <property type="entry name" value="CAT_RBD"/>
    <property type="match status" value="1"/>
</dbReference>
<dbReference type="RefSeq" id="WP_033099167.1">
    <property type="nucleotide sequence ID" value="NZ_JACEIP010000001.1"/>
</dbReference>
<comment type="similarity">
    <text evidence="1">Belongs to the transcriptional antiterminator BglG family. GlcT subfamily.</text>
</comment>
<feature type="domain" description="PRD" evidence="3">
    <location>
        <begin position="175"/>
        <end position="279"/>
    </location>
</feature>
<dbReference type="SUPFAM" id="SSF63520">
    <property type="entry name" value="PTS-regulatory domain, PRD"/>
    <property type="match status" value="2"/>
</dbReference>